<dbReference type="STRING" id="154621.RV11_GL001251"/>
<sequence>MKTVWLQRLLKWYASIQNFMRGRYGRFDQLNKTLLVIALIGILLNPWLPFQLGRILALFLFLLLYGRFFSKKIYPRSNENQTYIRNIEKMKHFFSRKKQTTSNQQTYIFFSCPNCQQKLRAPKGKGTIRVTCSKCHQKFEQKV</sequence>
<accession>R3TWR5</accession>
<organism evidence="2 3">
    <name type="scientific">Enterococcus phoeniculicola ATCC BAA-412</name>
    <dbReference type="NCBI Taxonomy" id="1158610"/>
    <lineage>
        <taxon>Bacteria</taxon>
        <taxon>Bacillati</taxon>
        <taxon>Bacillota</taxon>
        <taxon>Bacilli</taxon>
        <taxon>Lactobacillales</taxon>
        <taxon>Enterococcaceae</taxon>
        <taxon>Enterococcus</taxon>
    </lineage>
</organism>
<evidence type="ECO:0000256" key="1">
    <source>
        <dbReference type="SAM" id="Phobius"/>
    </source>
</evidence>
<keyword evidence="1" id="KW-0472">Membrane</keyword>
<proteinExistence type="predicted"/>
<dbReference type="eggNOG" id="COG4416">
    <property type="taxonomic scope" value="Bacteria"/>
</dbReference>
<comment type="caution">
    <text evidence="2">The sequence shown here is derived from an EMBL/GenBank/DDBJ whole genome shotgun (WGS) entry which is preliminary data.</text>
</comment>
<evidence type="ECO:0000313" key="2">
    <source>
        <dbReference type="EMBL" id="EOL46024.1"/>
    </source>
</evidence>
<gene>
    <name evidence="2" type="ORF">UC3_00829</name>
</gene>
<keyword evidence="1" id="KW-0812">Transmembrane</keyword>
<dbReference type="RefSeq" id="WP_010767502.1">
    <property type="nucleotide sequence ID" value="NZ_ASWE01000002.1"/>
</dbReference>
<evidence type="ECO:0008006" key="4">
    <source>
        <dbReference type="Google" id="ProtNLM"/>
    </source>
</evidence>
<dbReference type="HOGENOM" id="CLU_133627_0_0_9"/>
<dbReference type="EMBL" id="AJAT01000011">
    <property type="protein sequence ID" value="EOL46024.1"/>
    <property type="molecule type" value="Genomic_DNA"/>
</dbReference>
<dbReference type="PATRIC" id="fig|1158610.3.peg.807"/>
<evidence type="ECO:0000313" key="3">
    <source>
        <dbReference type="Proteomes" id="UP000013785"/>
    </source>
</evidence>
<dbReference type="OrthoDB" id="3174166at2"/>
<protein>
    <recommendedName>
        <fullName evidence="4">Zn-finger containing protein</fullName>
    </recommendedName>
</protein>
<keyword evidence="3" id="KW-1185">Reference proteome</keyword>
<name>R3TWR5_9ENTE</name>
<feature type="transmembrane region" description="Helical" evidence="1">
    <location>
        <begin position="54"/>
        <end position="70"/>
    </location>
</feature>
<reference evidence="2 3" key="1">
    <citation type="submission" date="2013-02" db="EMBL/GenBank/DDBJ databases">
        <title>The Genome Sequence of Enterococcus phoeniculicola BAA-412.</title>
        <authorList>
            <consortium name="The Broad Institute Genome Sequencing Platform"/>
            <consortium name="The Broad Institute Genome Sequencing Center for Infectious Disease"/>
            <person name="Earl A.M."/>
            <person name="Gilmore M.S."/>
            <person name="Lebreton F."/>
            <person name="Walker B."/>
            <person name="Young S.K."/>
            <person name="Zeng Q."/>
            <person name="Gargeya S."/>
            <person name="Fitzgerald M."/>
            <person name="Haas B."/>
            <person name="Abouelleil A."/>
            <person name="Alvarado L."/>
            <person name="Arachchi H.M."/>
            <person name="Berlin A.M."/>
            <person name="Chapman S.B."/>
            <person name="Dewar J."/>
            <person name="Goldberg J."/>
            <person name="Griggs A."/>
            <person name="Gujja S."/>
            <person name="Hansen M."/>
            <person name="Howarth C."/>
            <person name="Imamovic A."/>
            <person name="Larimer J."/>
            <person name="McCowan C."/>
            <person name="Murphy C."/>
            <person name="Neiman D."/>
            <person name="Pearson M."/>
            <person name="Priest M."/>
            <person name="Roberts A."/>
            <person name="Saif S."/>
            <person name="Shea T."/>
            <person name="Sisk P."/>
            <person name="Sykes S."/>
            <person name="Wortman J."/>
            <person name="Nusbaum C."/>
            <person name="Birren B."/>
        </authorList>
    </citation>
    <scope>NUCLEOTIDE SEQUENCE [LARGE SCALE GENOMIC DNA]</scope>
    <source>
        <strain evidence="2 3">ATCC BAA-412</strain>
    </source>
</reference>
<keyword evidence="1" id="KW-1133">Transmembrane helix</keyword>
<dbReference type="Proteomes" id="UP000013785">
    <property type="component" value="Unassembled WGS sequence"/>
</dbReference>
<dbReference type="AlphaFoldDB" id="R3TWR5"/>
<feature type="transmembrane region" description="Helical" evidence="1">
    <location>
        <begin position="30"/>
        <end position="48"/>
    </location>
</feature>